<organism evidence="1 2">
    <name type="scientific">Colocasia esculenta</name>
    <name type="common">Wild taro</name>
    <name type="synonym">Arum esculentum</name>
    <dbReference type="NCBI Taxonomy" id="4460"/>
    <lineage>
        <taxon>Eukaryota</taxon>
        <taxon>Viridiplantae</taxon>
        <taxon>Streptophyta</taxon>
        <taxon>Embryophyta</taxon>
        <taxon>Tracheophyta</taxon>
        <taxon>Spermatophyta</taxon>
        <taxon>Magnoliopsida</taxon>
        <taxon>Liliopsida</taxon>
        <taxon>Araceae</taxon>
        <taxon>Aroideae</taxon>
        <taxon>Colocasieae</taxon>
        <taxon>Colocasia</taxon>
    </lineage>
</organism>
<dbReference type="EMBL" id="NMUH01009530">
    <property type="protein sequence ID" value="MQM20148.1"/>
    <property type="molecule type" value="Genomic_DNA"/>
</dbReference>
<comment type="caution">
    <text evidence="1">The sequence shown here is derived from an EMBL/GenBank/DDBJ whole genome shotgun (WGS) entry which is preliminary data.</text>
</comment>
<keyword evidence="2" id="KW-1185">Reference proteome</keyword>
<sequence>MCCMAEVGAQVGEILWQFRRTGKPRLTSIDVSANPMHTSTHVDVNLSRRQGTEKELKRPPTFQEVFDKTHKKKGTDQYISDRAREVTESHSQQMIEKYAGEEEQPHLDPKVWVAASGAPKKGHVYCFENSMDTSRQGVIWHLEFRITGD</sequence>
<evidence type="ECO:0000313" key="1">
    <source>
        <dbReference type="EMBL" id="MQM20148.1"/>
    </source>
</evidence>
<reference evidence="1" key="1">
    <citation type="submission" date="2017-07" db="EMBL/GenBank/DDBJ databases">
        <title>Taro Niue Genome Assembly and Annotation.</title>
        <authorList>
            <person name="Atibalentja N."/>
            <person name="Keating K."/>
            <person name="Fields C.J."/>
        </authorList>
    </citation>
    <scope>NUCLEOTIDE SEQUENCE</scope>
    <source>
        <strain evidence="1">Niue_2</strain>
        <tissue evidence="1">Leaf</tissue>
    </source>
</reference>
<dbReference type="Pfam" id="PF03004">
    <property type="entry name" value="Transposase_24"/>
    <property type="match status" value="1"/>
</dbReference>
<gene>
    <name evidence="1" type="ORF">Taro_053166</name>
</gene>
<dbReference type="InterPro" id="IPR004252">
    <property type="entry name" value="Probable_transposase_24"/>
</dbReference>
<proteinExistence type="predicted"/>
<dbReference type="AlphaFoldDB" id="A0A843XK64"/>
<name>A0A843XK64_COLES</name>
<accession>A0A843XK64</accession>
<protein>
    <submittedName>
        <fullName evidence="1">Uncharacterized protein</fullName>
    </submittedName>
</protein>
<evidence type="ECO:0000313" key="2">
    <source>
        <dbReference type="Proteomes" id="UP000652761"/>
    </source>
</evidence>
<dbReference type="Proteomes" id="UP000652761">
    <property type="component" value="Unassembled WGS sequence"/>
</dbReference>